<dbReference type="CDD" id="cd03390">
    <property type="entry name" value="PAP2_containing_1_like"/>
    <property type="match status" value="1"/>
</dbReference>
<evidence type="ECO:0000256" key="2">
    <source>
        <dbReference type="ARBA" id="ARBA00008816"/>
    </source>
</evidence>
<reference evidence="9 10" key="1">
    <citation type="submission" date="2024-04" db="EMBL/GenBank/DDBJ databases">
        <title>Phyllosticta paracitricarpa is synonymous to the EU quarantine fungus P. citricarpa based on phylogenomic analyses.</title>
        <authorList>
            <consortium name="Lawrence Berkeley National Laboratory"/>
            <person name="Van Ingen-Buijs V.A."/>
            <person name="Van Westerhoven A.C."/>
            <person name="Haridas S."/>
            <person name="Skiadas P."/>
            <person name="Martin F."/>
            <person name="Groenewald J.Z."/>
            <person name="Crous P.W."/>
            <person name="Seidl M.F."/>
        </authorList>
    </citation>
    <scope>NUCLEOTIDE SEQUENCE [LARGE SCALE GENOMIC DNA]</scope>
    <source>
        <strain evidence="9 10">CBS 123371</strain>
    </source>
</reference>
<sequence>MPAMDAWNNQRLPFSKKRLSKKVIISYILDYVIIVLFVAGFYALDSVEPYHQHFSLQNYTLQYPYAVKERVPVFDLVIIAVLAPAIIIAIYTLVIDGLFSNQPPPQGTSSKRRKLSGKYRMKDRLWELNCGVLGLLLSVGAAFTITGTLKNAVGKPRPDLIDRCQPKPGSHDPPVYGLSNHSICTQTDNAILKDGFRSFPSGHSSTAFGGLFYLTIYLAAKMHVLDSKGEVWKTFIILIPALGAALIAASRIMDARHHPFDVITGSMLGILTAWGAYRQYFPPVTETWRKGRAYPIRSWGKEPEPPGPEAYPITHLQEGAEPLRNEATELKTIDEEADAGGPGDTNVFRQQISSSQRRRAAQDAHSASGPTPSSTYSADPLHRQPSGLSYTPSSNFTSNNPYGGAYRRRGANDDYASSSSEDEPNDFELQHSTSAAGGGGVVAPFPQYPRGTYNPVVDTFDASDTAYHRPPGQLQATTTGSSSGGVVGGDEADLGTVGASMINAPAPVPPRHLEGVAGFGR</sequence>
<dbReference type="InterPro" id="IPR000326">
    <property type="entry name" value="PAP2/HPO"/>
</dbReference>
<comment type="similarity">
    <text evidence="2">Belongs to the PA-phosphatase related phosphoesterase family.</text>
</comment>
<feature type="transmembrane region" description="Helical" evidence="7">
    <location>
        <begin position="24"/>
        <end position="44"/>
    </location>
</feature>
<evidence type="ECO:0000256" key="1">
    <source>
        <dbReference type="ARBA" id="ARBA00004141"/>
    </source>
</evidence>
<evidence type="ECO:0000256" key="4">
    <source>
        <dbReference type="ARBA" id="ARBA00022989"/>
    </source>
</evidence>
<dbReference type="PANTHER" id="PTHR10165:SF158">
    <property type="entry name" value="PAP2 DOMAIN PROTEIN (AFU_ORTHOLOGUE AFUA_4G08970)"/>
    <property type="match status" value="1"/>
</dbReference>
<dbReference type="Pfam" id="PF01569">
    <property type="entry name" value="PAP2"/>
    <property type="match status" value="1"/>
</dbReference>
<evidence type="ECO:0000256" key="6">
    <source>
        <dbReference type="SAM" id="MobiDB-lite"/>
    </source>
</evidence>
<feature type="region of interest" description="Disordered" evidence="6">
    <location>
        <begin position="469"/>
        <end position="489"/>
    </location>
</feature>
<feature type="transmembrane region" description="Helical" evidence="7">
    <location>
        <begin position="73"/>
        <end position="94"/>
    </location>
</feature>
<feature type="compositionally biased region" description="Polar residues" evidence="6">
    <location>
        <begin position="386"/>
        <end position="401"/>
    </location>
</feature>
<dbReference type="InterPro" id="IPR043216">
    <property type="entry name" value="PAP-like"/>
</dbReference>
<evidence type="ECO:0000256" key="7">
    <source>
        <dbReference type="SAM" id="Phobius"/>
    </source>
</evidence>
<keyword evidence="10" id="KW-1185">Reference proteome</keyword>
<dbReference type="SMART" id="SM00014">
    <property type="entry name" value="acidPPc"/>
    <property type="match status" value="1"/>
</dbReference>
<evidence type="ECO:0000256" key="3">
    <source>
        <dbReference type="ARBA" id="ARBA00022692"/>
    </source>
</evidence>
<protein>
    <submittedName>
        <fullName evidence="9">Lipid phosphate phosphatase-like protein 1</fullName>
    </submittedName>
</protein>
<keyword evidence="5 7" id="KW-0472">Membrane</keyword>
<keyword evidence="3 7" id="KW-0812">Transmembrane</keyword>
<proteinExistence type="inferred from homology"/>
<name>A0ABR1KRA6_9PEZI</name>
<dbReference type="PANTHER" id="PTHR10165">
    <property type="entry name" value="LIPID PHOSPHATE PHOSPHATASE"/>
    <property type="match status" value="1"/>
</dbReference>
<keyword evidence="4 7" id="KW-1133">Transmembrane helix</keyword>
<evidence type="ECO:0000256" key="5">
    <source>
        <dbReference type="ARBA" id="ARBA00023136"/>
    </source>
</evidence>
<feature type="region of interest" description="Disordered" evidence="6">
    <location>
        <begin position="352"/>
        <end position="442"/>
    </location>
</feature>
<accession>A0ABR1KRA6</accession>
<dbReference type="SUPFAM" id="SSF48317">
    <property type="entry name" value="Acid phosphatase/Vanadium-dependent haloperoxidase"/>
    <property type="match status" value="1"/>
</dbReference>
<comment type="caution">
    <text evidence="9">The sequence shown here is derived from an EMBL/GenBank/DDBJ whole genome shotgun (WGS) entry which is preliminary data.</text>
</comment>
<organism evidence="9 10">
    <name type="scientific">Phyllosticta citriasiana</name>
    <dbReference type="NCBI Taxonomy" id="595635"/>
    <lineage>
        <taxon>Eukaryota</taxon>
        <taxon>Fungi</taxon>
        <taxon>Dikarya</taxon>
        <taxon>Ascomycota</taxon>
        <taxon>Pezizomycotina</taxon>
        <taxon>Dothideomycetes</taxon>
        <taxon>Dothideomycetes incertae sedis</taxon>
        <taxon>Botryosphaeriales</taxon>
        <taxon>Phyllostictaceae</taxon>
        <taxon>Phyllosticta</taxon>
    </lineage>
</organism>
<feature type="domain" description="Phosphatidic acid phosphatase type 2/haloperoxidase" evidence="8">
    <location>
        <begin position="133"/>
        <end position="277"/>
    </location>
</feature>
<dbReference type="Proteomes" id="UP001363622">
    <property type="component" value="Unassembled WGS sequence"/>
</dbReference>
<dbReference type="Gene3D" id="1.20.144.10">
    <property type="entry name" value="Phosphatidic acid phosphatase type 2/haloperoxidase"/>
    <property type="match status" value="1"/>
</dbReference>
<evidence type="ECO:0000259" key="8">
    <source>
        <dbReference type="SMART" id="SM00014"/>
    </source>
</evidence>
<evidence type="ECO:0000313" key="9">
    <source>
        <dbReference type="EMBL" id="KAK7518946.1"/>
    </source>
</evidence>
<comment type="subcellular location">
    <subcellularLocation>
        <location evidence="1">Membrane</location>
        <topology evidence="1">Multi-pass membrane protein</topology>
    </subcellularLocation>
</comment>
<dbReference type="InterPro" id="IPR036938">
    <property type="entry name" value="PAP2/HPO_sf"/>
</dbReference>
<feature type="transmembrane region" description="Helical" evidence="7">
    <location>
        <begin position="232"/>
        <end position="253"/>
    </location>
</feature>
<feature type="transmembrane region" description="Helical" evidence="7">
    <location>
        <begin position="128"/>
        <end position="149"/>
    </location>
</feature>
<dbReference type="EMBL" id="JBBPHU010000004">
    <property type="protein sequence ID" value="KAK7518946.1"/>
    <property type="molecule type" value="Genomic_DNA"/>
</dbReference>
<gene>
    <name evidence="9" type="ORF">IWZ03DRAFT_160196</name>
</gene>
<evidence type="ECO:0000313" key="10">
    <source>
        <dbReference type="Proteomes" id="UP001363622"/>
    </source>
</evidence>
<feature type="transmembrane region" description="Helical" evidence="7">
    <location>
        <begin position="202"/>
        <end position="220"/>
    </location>
</feature>